<proteinExistence type="predicted"/>
<keyword evidence="3" id="KW-1185">Reference proteome</keyword>
<evidence type="ECO:0000313" key="3">
    <source>
        <dbReference type="Proteomes" id="UP000193207"/>
    </source>
</evidence>
<reference evidence="2 3" key="1">
    <citation type="submission" date="2017-03" db="EMBL/GenBank/DDBJ databases">
        <authorList>
            <person name="Afonso C.L."/>
            <person name="Miller P.J."/>
            <person name="Scott M.A."/>
            <person name="Spackman E."/>
            <person name="Goraichik I."/>
            <person name="Dimitrov K.M."/>
            <person name="Suarez D.L."/>
            <person name="Swayne D.E."/>
        </authorList>
    </citation>
    <scope>NUCLEOTIDE SEQUENCE [LARGE SCALE GENOMIC DNA]</scope>
    <source>
        <strain evidence="2 3">CECT 8110</strain>
    </source>
</reference>
<organism evidence="2 3">
    <name type="scientific">Roseovarius halotolerans</name>
    <dbReference type="NCBI Taxonomy" id="505353"/>
    <lineage>
        <taxon>Bacteria</taxon>
        <taxon>Pseudomonadati</taxon>
        <taxon>Pseudomonadota</taxon>
        <taxon>Alphaproteobacteria</taxon>
        <taxon>Rhodobacterales</taxon>
        <taxon>Roseobacteraceae</taxon>
        <taxon>Roseovarius</taxon>
    </lineage>
</organism>
<name>A0A1X6YLP5_9RHOB</name>
<dbReference type="EMBL" id="FWFU01000001">
    <property type="protein sequence ID" value="SLN24493.1"/>
    <property type="molecule type" value="Genomic_DNA"/>
</dbReference>
<dbReference type="Pfam" id="PF13770">
    <property type="entry name" value="DUF4169"/>
    <property type="match status" value="1"/>
</dbReference>
<dbReference type="InterPro" id="IPR025227">
    <property type="entry name" value="DUF4169"/>
</dbReference>
<protein>
    <submittedName>
        <fullName evidence="2">Uncharacterized protein</fullName>
    </submittedName>
</protein>
<sequence>MLGPMSKVINLNKIRKQRARAAKREQADQNAARHGRSKADRALDAARSDKVLQDHEAHRRDDDE</sequence>
<dbReference type="AlphaFoldDB" id="A0A1X6YLP5"/>
<dbReference type="Proteomes" id="UP000193207">
    <property type="component" value="Unassembled WGS sequence"/>
</dbReference>
<feature type="region of interest" description="Disordered" evidence="1">
    <location>
        <begin position="1"/>
        <end position="64"/>
    </location>
</feature>
<gene>
    <name evidence="2" type="ORF">ROH8110_01027</name>
</gene>
<feature type="compositionally biased region" description="Basic and acidic residues" evidence="1">
    <location>
        <begin position="37"/>
        <end position="64"/>
    </location>
</feature>
<evidence type="ECO:0000256" key="1">
    <source>
        <dbReference type="SAM" id="MobiDB-lite"/>
    </source>
</evidence>
<evidence type="ECO:0000313" key="2">
    <source>
        <dbReference type="EMBL" id="SLN24493.1"/>
    </source>
</evidence>
<accession>A0A1X6YLP5</accession>